<gene>
    <name evidence="1" type="ORF">CEXT_703491</name>
</gene>
<keyword evidence="2" id="KW-1185">Reference proteome</keyword>
<proteinExistence type="predicted"/>
<dbReference type="EMBL" id="BPLR01003512">
    <property type="protein sequence ID" value="GIX85418.1"/>
    <property type="molecule type" value="Genomic_DNA"/>
</dbReference>
<sequence>MKHVFWSYAVIKNYNAPCKNSKLKGVRLLIVNELTKRQKLNCGFLRAATIGDYCLWKKHVLDQSGRIYVASRNRTRYDDKKIISQSLMFPIKLSCKEWSCARLDQICASV</sequence>
<name>A0AAV4NLS9_CAEEX</name>
<evidence type="ECO:0000313" key="2">
    <source>
        <dbReference type="Proteomes" id="UP001054945"/>
    </source>
</evidence>
<comment type="caution">
    <text evidence="1">The sequence shown here is derived from an EMBL/GenBank/DDBJ whole genome shotgun (WGS) entry which is preliminary data.</text>
</comment>
<reference evidence="1 2" key="1">
    <citation type="submission" date="2021-06" db="EMBL/GenBank/DDBJ databases">
        <title>Caerostris extrusa draft genome.</title>
        <authorList>
            <person name="Kono N."/>
            <person name="Arakawa K."/>
        </authorList>
    </citation>
    <scope>NUCLEOTIDE SEQUENCE [LARGE SCALE GENOMIC DNA]</scope>
</reference>
<protein>
    <submittedName>
        <fullName evidence="1">Uncharacterized protein</fullName>
    </submittedName>
</protein>
<organism evidence="1 2">
    <name type="scientific">Caerostris extrusa</name>
    <name type="common">Bark spider</name>
    <name type="synonym">Caerostris bankana</name>
    <dbReference type="NCBI Taxonomy" id="172846"/>
    <lineage>
        <taxon>Eukaryota</taxon>
        <taxon>Metazoa</taxon>
        <taxon>Ecdysozoa</taxon>
        <taxon>Arthropoda</taxon>
        <taxon>Chelicerata</taxon>
        <taxon>Arachnida</taxon>
        <taxon>Araneae</taxon>
        <taxon>Araneomorphae</taxon>
        <taxon>Entelegynae</taxon>
        <taxon>Araneoidea</taxon>
        <taxon>Araneidae</taxon>
        <taxon>Caerostris</taxon>
    </lineage>
</organism>
<dbReference type="Proteomes" id="UP001054945">
    <property type="component" value="Unassembled WGS sequence"/>
</dbReference>
<evidence type="ECO:0000313" key="1">
    <source>
        <dbReference type="EMBL" id="GIX85418.1"/>
    </source>
</evidence>
<dbReference type="AlphaFoldDB" id="A0AAV4NLS9"/>
<accession>A0AAV4NLS9</accession>